<organism evidence="5 6">
    <name type="scientific">Mucilaginibacter paludis DSM 18603</name>
    <dbReference type="NCBI Taxonomy" id="714943"/>
    <lineage>
        <taxon>Bacteria</taxon>
        <taxon>Pseudomonadati</taxon>
        <taxon>Bacteroidota</taxon>
        <taxon>Sphingobacteriia</taxon>
        <taxon>Sphingobacteriales</taxon>
        <taxon>Sphingobacteriaceae</taxon>
        <taxon>Mucilaginibacter</taxon>
    </lineage>
</organism>
<dbReference type="InterPro" id="IPR050570">
    <property type="entry name" value="Cell_wall_metabolism_enzyme"/>
</dbReference>
<dbReference type="PANTHER" id="PTHR21666">
    <property type="entry name" value="PEPTIDASE-RELATED"/>
    <property type="match status" value="1"/>
</dbReference>
<evidence type="ECO:0000313" key="6">
    <source>
        <dbReference type="Proteomes" id="UP000002774"/>
    </source>
</evidence>
<gene>
    <name evidence="5" type="ORF">Mucpa_4249</name>
</gene>
<dbReference type="SUPFAM" id="SSF51261">
    <property type="entry name" value="Duplicated hybrid motif"/>
    <property type="match status" value="1"/>
</dbReference>
<evidence type="ECO:0000313" key="5">
    <source>
        <dbReference type="EMBL" id="EHQ28340.1"/>
    </source>
</evidence>
<name>H1Y512_9SPHI</name>
<dbReference type="Gene3D" id="6.10.250.3150">
    <property type="match status" value="1"/>
</dbReference>
<keyword evidence="1" id="KW-0732">Signal</keyword>
<evidence type="ECO:0000256" key="1">
    <source>
        <dbReference type="ARBA" id="ARBA00022729"/>
    </source>
</evidence>
<feature type="coiled-coil region" evidence="2">
    <location>
        <begin position="19"/>
        <end position="60"/>
    </location>
</feature>
<dbReference type="Pfam" id="PF01551">
    <property type="entry name" value="Peptidase_M23"/>
    <property type="match status" value="1"/>
</dbReference>
<dbReference type="GO" id="GO:0004222">
    <property type="term" value="F:metalloendopeptidase activity"/>
    <property type="evidence" value="ECO:0007669"/>
    <property type="project" value="TreeGrafter"/>
</dbReference>
<dbReference type="HOGENOM" id="CLU_029425_4_2_10"/>
<dbReference type="CDD" id="cd12797">
    <property type="entry name" value="M23_peptidase"/>
    <property type="match status" value="1"/>
</dbReference>
<dbReference type="AlphaFoldDB" id="H1Y512"/>
<sequence length="426" mass="47979">MKFFKSGLFLFLLILLGAVKTYAQSSSELKKQREQLTQQLEKLNRDFEETSKNKRSTLKQLETIKAQISLREEKIKNISSGIRLLDNQISDNTNTVHSLQSQLDQLKKEYAAMVLFAFRNQSAYNKLMFIFVAKDFNQAYKRLKYLQQIGSYRQRQAAYISGTEKDLNHKIVELDKNKKEKSTLLQDQEKEKQTLGKEKNTQAQVVVDLSKHQKQIKQEQAATQRKLSKINRAIAEAIRKAIEEDNRRIAAANAAAAEKARAENRPAPVSVRKAPAKTSDVLSTTPEAAKLSSDFLGNRGRLPWPVANMVAVTHEYGVYYIEGIKDENKGINIKTESGASVRSVFEGEVIQVYNVEGTYLVVVRHGGYLTAYSNLKSVSVSKGQKVSTKQTLGIAATDSTSGDTEIGFEVYKGQSDMNPRQWLTPQ</sequence>
<feature type="region of interest" description="Disordered" evidence="3">
    <location>
        <begin position="179"/>
        <end position="199"/>
    </location>
</feature>
<dbReference type="PANTHER" id="PTHR21666:SF289">
    <property type="entry name" value="L-ALA--D-GLU ENDOPEPTIDASE"/>
    <property type="match status" value="1"/>
</dbReference>
<dbReference type="eggNOG" id="COG4942">
    <property type="taxonomic scope" value="Bacteria"/>
</dbReference>
<evidence type="ECO:0000259" key="4">
    <source>
        <dbReference type="Pfam" id="PF01551"/>
    </source>
</evidence>
<dbReference type="InterPro" id="IPR016047">
    <property type="entry name" value="M23ase_b-sheet_dom"/>
</dbReference>
<evidence type="ECO:0000256" key="2">
    <source>
        <dbReference type="SAM" id="Coils"/>
    </source>
</evidence>
<dbReference type="STRING" id="714943.Mucpa_4249"/>
<dbReference type="Gene3D" id="2.70.70.10">
    <property type="entry name" value="Glucose Permease (Domain IIA)"/>
    <property type="match status" value="1"/>
</dbReference>
<dbReference type="EMBL" id="CM001403">
    <property type="protein sequence ID" value="EHQ28340.1"/>
    <property type="molecule type" value="Genomic_DNA"/>
</dbReference>
<dbReference type="RefSeq" id="WP_008509126.1">
    <property type="nucleotide sequence ID" value="NZ_CM001403.1"/>
</dbReference>
<accession>H1Y512</accession>
<dbReference type="Proteomes" id="UP000002774">
    <property type="component" value="Chromosome"/>
</dbReference>
<keyword evidence="6" id="KW-1185">Reference proteome</keyword>
<reference evidence="5" key="1">
    <citation type="submission" date="2011-09" db="EMBL/GenBank/DDBJ databases">
        <title>The permanent draft genome of Mucilaginibacter paludis DSM 18603.</title>
        <authorList>
            <consortium name="US DOE Joint Genome Institute (JGI-PGF)"/>
            <person name="Lucas S."/>
            <person name="Han J."/>
            <person name="Lapidus A."/>
            <person name="Bruce D."/>
            <person name="Goodwin L."/>
            <person name="Pitluck S."/>
            <person name="Peters L."/>
            <person name="Kyrpides N."/>
            <person name="Mavromatis K."/>
            <person name="Ivanova N."/>
            <person name="Mikhailova N."/>
            <person name="Held B."/>
            <person name="Detter J.C."/>
            <person name="Tapia R."/>
            <person name="Han C."/>
            <person name="Land M."/>
            <person name="Hauser L."/>
            <person name="Markowitz V."/>
            <person name="Cheng J.-F."/>
            <person name="Hugenholtz P."/>
            <person name="Woyke T."/>
            <person name="Wu D."/>
            <person name="Tindall B."/>
            <person name="Brambilla E."/>
            <person name="Klenk H.-P."/>
            <person name="Eisen J.A."/>
        </authorList>
    </citation>
    <scope>NUCLEOTIDE SEQUENCE [LARGE SCALE GENOMIC DNA]</scope>
    <source>
        <strain evidence="5">DSM 18603</strain>
    </source>
</reference>
<keyword evidence="2" id="KW-0175">Coiled coil</keyword>
<dbReference type="OrthoDB" id="9815884at2"/>
<evidence type="ECO:0000256" key="3">
    <source>
        <dbReference type="SAM" id="MobiDB-lite"/>
    </source>
</evidence>
<proteinExistence type="predicted"/>
<feature type="domain" description="M23ase beta-sheet core" evidence="4">
    <location>
        <begin position="328"/>
        <end position="419"/>
    </location>
</feature>
<dbReference type="InterPro" id="IPR011055">
    <property type="entry name" value="Dup_hybrid_motif"/>
</dbReference>
<feature type="region of interest" description="Disordered" evidence="3">
    <location>
        <begin position="260"/>
        <end position="281"/>
    </location>
</feature>
<protein>
    <submittedName>
        <fullName evidence="5">Peptidase M23</fullName>
    </submittedName>
</protein>